<dbReference type="SUPFAM" id="SSF48371">
    <property type="entry name" value="ARM repeat"/>
    <property type="match status" value="1"/>
</dbReference>
<sequence>MQELLKQIQTTLQKHKVESLAATALQNKWQVRDIIDLTFHADQKIGFRAAWILENIYVNHTEAFLPHIAYFLAVFSKQENLSAKRHFSKILALITNKRQPKAVKAIVESYDAEPLLETVFVWLIDDGTPVAIKSHCLNILANLSIKYSWVKEELINTIDYLIDKESIAFFAKAKQIRKQLKKQV</sequence>
<reference evidence="1" key="1">
    <citation type="submission" date="2022-03" db="EMBL/GenBank/DDBJ databases">
        <authorList>
            <person name="Woo C.Y."/>
        </authorList>
    </citation>
    <scope>NUCLEOTIDE SEQUENCE</scope>
    <source>
        <strain evidence="1">CYS-01</strain>
    </source>
</reference>
<gene>
    <name evidence="1" type="ORF">MMF97_09890</name>
</gene>
<organism evidence="1 2">
    <name type="scientific">Pedobacter montanisoli</name>
    <dbReference type="NCBI Taxonomy" id="2923277"/>
    <lineage>
        <taxon>Bacteria</taxon>
        <taxon>Pseudomonadati</taxon>
        <taxon>Bacteroidota</taxon>
        <taxon>Sphingobacteriia</taxon>
        <taxon>Sphingobacteriales</taxon>
        <taxon>Sphingobacteriaceae</taxon>
        <taxon>Pedobacter</taxon>
    </lineage>
</organism>
<comment type="caution">
    <text evidence="1">The sequence shown here is derived from an EMBL/GenBank/DDBJ whole genome shotgun (WGS) entry which is preliminary data.</text>
</comment>
<evidence type="ECO:0000313" key="2">
    <source>
        <dbReference type="Proteomes" id="UP001165460"/>
    </source>
</evidence>
<accession>A0ABS9ZXG7</accession>
<proteinExistence type="predicted"/>
<dbReference type="EMBL" id="JALGBH010000002">
    <property type="protein sequence ID" value="MCJ0743021.1"/>
    <property type="molecule type" value="Genomic_DNA"/>
</dbReference>
<dbReference type="RefSeq" id="WP_243362016.1">
    <property type="nucleotide sequence ID" value="NZ_JALGBH010000002.1"/>
</dbReference>
<dbReference type="Proteomes" id="UP001165460">
    <property type="component" value="Unassembled WGS sequence"/>
</dbReference>
<name>A0ABS9ZXG7_9SPHI</name>
<protein>
    <recommendedName>
        <fullName evidence="3">Adenylosuccinate lyase</fullName>
    </recommendedName>
</protein>
<evidence type="ECO:0000313" key="1">
    <source>
        <dbReference type="EMBL" id="MCJ0743021.1"/>
    </source>
</evidence>
<dbReference type="InterPro" id="IPR016024">
    <property type="entry name" value="ARM-type_fold"/>
</dbReference>
<evidence type="ECO:0008006" key="3">
    <source>
        <dbReference type="Google" id="ProtNLM"/>
    </source>
</evidence>
<keyword evidence="2" id="KW-1185">Reference proteome</keyword>